<keyword evidence="2" id="KW-1003">Cell membrane</keyword>
<dbReference type="InterPro" id="IPR052053">
    <property type="entry name" value="IM_YidH-like"/>
</dbReference>
<feature type="transmembrane region" description="Helical" evidence="7">
    <location>
        <begin position="176"/>
        <end position="198"/>
    </location>
</feature>
<feature type="compositionally biased region" description="Polar residues" evidence="6">
    <location>
        <begin position="8"/>
        <end position="32"/>
    </location>
</feature>
<accession>A0ABR2V4Z0</accession>
<evidence type="ECO:0000256" key="2">
    <source>
        <dbReference type="ARBA" id="ARBA00022475"/>
    </source>
</evidence>
<comment type="caution">
    <text evidence="9">The sequence shown here is derived from an EMBL/GenBank/DDBJ whole genome shotgun (WGS) entry which is preliminary data.</text>
</comment>
<evidence type="ECO:0000256" key="3">
    <source>
        <dbReference type="ARBA" id="ARBA00022692"/>
    </source>
</evidence>
<gene>
    <name evidence="9" type="ORF">SUNI508_05221</name>
</gene>
<evidence type="ECO:0000256" key="5">
    <source>
        <dbReference type="ARBA" id="ARBA00023136"/>
    </source>
</evidence>
<keyword evidence="3 7" id="KW-0812">Transmembrane</keyword>
<keyword evidence="10" id="KW-1185">Reference proteome</keyword>
<dbReference type="EMBL" id="JARVKF010000146">
    <property type="protein sequence ID" value="KAK9421921.1"/>
    <property type="molecule type" value="Genomic_DNA"/>
</dbReference>
<feature type="compositionally biased region" description="Basic and acidic residues" evidence="6">
    <location>
        <begin position="43"/>
        <end position="59"/>
    </location>
</feature>
<evidence type="ECO:0000313" key="9">
    <source>
        <dbReference type="EMBL" id="KAK9421921.1"/>
    </source>
</evidence>
<reference evidence="9 10" key="1">
    <citation type="journal article" date="2024" name="J. Plant Pathol.">
        <title>Sequence and assembly of the genome of Seiridium unicorne, isolate CBS 538.82, causal agent of cypress canker disease.</title>
        <authorList>
            <person name="Scali E."/>
            <person name="Rocca G.D."/>
            <person name="Danti R."/>
            <person name="Garbelotto M."/>
            <person name="Barberini S."/>
            <person name="Baroncelli R."/>
            <person name="Emiliani G."/>
        </authorList>
    </citation>
    <scope>NUCLEOTIDE SEQUENCE [LARGE SCALE GENOMIC DNA]</scope>
    <source>
        <strain evidence="9 10">BM-138-508</strain>
    </source>
</reference>
<comment type="subcellular location">
    <subcellularLocation>
        <location evidence="1">Cell membrane</location>
        <topology evidence="1">Multi-pass membrane protein</topology>
    </subcellularLocation>
</comment>
<feature type="compositionally biased region" description="Low complexity" evidence="6">
    <location>
        <begin position="110"/>
        <end position="123"/>
    </location>
</feature>
<evidence type="ECO:0000256" key="1">
    <source>
        <dbReference type="ARBA" id="ARBA00004651"/>
    </source>
</evidence>
<evidence type="ECO:0000256" key="6">
    <source>
        <dbReference type="SAM" id="MobiDB-lite"/>
    </source>
</evidence>
<dbReference type="Proteomes" id="UP001408356">
    <property type="component" value="Unassembled WGS sequence"/>
</dbReference>
<proteinExistence type="predicted"/>
<feature type="compositionally biased region" description="Polar residues" evidence="6">
    <location>
        <begin position="61"/>
        <end position="72"/>
    </location>
</feature>
<dbReference type="Pfam" id="PF02656">
    <property type="entry name" value="DUF202"/>
    <property type="match status" value="1"/>
</dbReference>
<keyword evidence="5 7" id="KW-0472">Membrane</keyword>
<feature type="region of interest" description="Disordered" evidence="6">
    <location>
        <begin position="1"/>
        <end position="139"/>
    </location>
</feature>
<name>A0ABR2V4Z0_9PEZI</name>
<sequence length="288" mass="31758">MADERAQNPGTPSSILRRASSQQRQNTRSTTFAPPPSPSRRQSTQERIDAILETGRDRATTMGNASWSSGHSPNFRPVAQSPEREDGPDERTGMVMRGTARDYQSTQTNAPPLSRQSPARASPSPAPDANGHADHHQPNHVEEKHGWKDYFSSMWSIELENKGSVARDHLALERTFLAWLRTSLAFASIGIAVTQLFRLNTSLSNAPDDSSFRTIRHLGKPLGACFLAISILVLFLGYQRYVQSQQWVMKGRFPASRGTIVLVTLIAFALMVVSLIVVVVIQPAGNLD</sequence>
<dbReference type="InterPro" id="IPR003807">
    <property type="entry name" value="DUF202"/>
</dbReference>
<feature type="domain" description="DUF202" evidence="8">
    <location>
        <begin position="167"/>
        <end position="246"/>
    </location>
</feature>
<dbReference type="PANTHER" id="PTHR34187">
    <property type="entry name" value="FGR18P"/>
    <property type="match status" value="1"/>
</dbReference>
<evidence type="ECO:0000256" key="4">
    <source>
        <dbReference type="ARBA" id="ARBA00022989"/>
    </source>
</evidence>
<evidence type="ECO:0000259" key="8">
    <source>
        <dbReference type="Pfam" id="PF02656"/>
    </source>
</evidence>
<organism evidence="9 10">
    <name type="scientific">Seiridium unicorne</name>
    <dbReference type="NCBI Taxonomy" id="138068"/>
    <lineage>
        <taxon>Eukaryota</taxon>
        <taxon>Fungi</taxon>
        <taxon>Dikarya</taxon>
        <taxon>Ascomycota</taxon>
        <taxon>Pezizomycotina</taxon>
        <taxon>Sordariomycetes</taxon>
        <taxon>Xylariomycetidae</taxon>
        <taxon>Amphisphaeriales</taxon>
        <taxon>Sporocadaceae</taxon>
        <taxon>Seiridium</taxon>
    </lineage>
</organism>
<keyword evidence="4 7" id="KW-1133">Transmembrane helix</keyword>
<dbReference type="PANTHER" id="PTHR34187:SF2">
    <property type="entry name" value="DUF202 DOMAIN-CONTAINING PROTEIN"/>
    <property type="match status" value="1"/>
</dbReference>
<evidence type="ECO:0000313" key="10">
    <source>
        <dbReference type="Proteomes" id="UP001408356"/>
    </source>
</evidence>
<protein>
    <recommendedName>
        <fullName evidence="8">DUF202 domain-containing protein</fullName>
    </recommendedName>
</protein>
<feature type="transmembrane region" description="Helical" evidence="7">
    <location>
        <begin position="259"/>
        <end position="281"/>
    </location>
</feature>
<evidence type="ECO:0000256" key="7">
    <source>
        <dbReference type="SAM" id="Phobius"/>
    </source>
</evidence>
<feature type="transmembrane region" description="Helical" evidence="7">
    <location>
        <begin position="218"/>
        <end position="238"/>
    </location>
</feature>
<feature type="compositionally biased region" description="Basic and acidic residues" evidence="6">
    <location>
        <begin position="82"/>
        <end position="92"/>
    </location>
</feature>